<evidence type="ECO:0000256" key="8">
    <source>
        <dbReference type="HAMAP-Rule" id="MF_00101"/>
    </source>
</evidence>
<keyword evidence="7 8" id="KW-0275">Fatty acid biosynthesis</keyword>
<dbReference type="NCBIfam" id="TIGR00516">
    <property type="entry name" value="acpS"/>
    <property type="match status" value="1"/>
</dbReference>
<dbReference type="SUPFAM" id="SSF56214">
    <property type="entry name" value="4'-phosphopantetheinyl transferase"/>
    <property type="match status" value="1"/>
</dbReference>
<keyword evidence="8" id="KW-0963">Cytoplasm</keyword>
<evidence type="ECO:0000256" key="7">
    <source>
        <dbReference type="ARBA" id="ARBA00023160"/>
    </source>
</evidence>
<feature type="binding site" evidence="8">
    <location>
        <position position="8"/>
    </location>
    <ligand>
        <name>Mg(2+)</name>
        <dbReference type="ChEBI" id="CHEBI:18420"/>
    </ligand>
</feature>
<proteinExistence type="inferred from homology"/>
<feature type="binding site" evidence="8">
    <location>
        <position position="60"/>
    </location>
    <ligand>
        <name>Mg(2+)</name>
        <dbReference type="ChEBI" id="CHEBI:18420"/>
    </ligand>
</feature>
<dbReference type="GO" id="GO:0006633">
    <property type="term" value="P:fatty acid biosynthetic process"/>
    <property type="evidence" value="ECO:0007669"/>
    <property type="project" value="UniProtKB-UniRule"/>
</dbReference>
<dbReference type="InterPro" id="IPR037143">
    <property type="entry name" value="4-PPantetheinyl_Trfase_dom_sf"/>
</dbReference>
<evidence type="ECO:0000313" key="11">
    <source>
        <dbReference type="Proteomes" id="UP000824261"/>
    </source>
</evidence>
<evidence type="ECO:0000256" key="1">
    <source>
        <dbReference type="ARBA" id="ARBA00022516"/>
    </source>
</evidence>
<name>A0A9D1A0C7_9ACTN</name>
<dbReference type="HAMAP" id="MF_00101">
    <property type="entry name" value="AcpS"/>
    <property type="match status" value="1"/>
</dbReference>
<dbReference type="Pfam" id="PF01648">
    <property type="entry name" value="ACPS"/>
    <property type="match status" value="1"/>
</dbReference>
<evidence type="ECO:0000256" key="5">
    <source>
        <dbReference type="ARBA" id="ARBA00022842"/>
    </source>
</evidence>
<dbReference type="InterPro" id="IPR008278">
    <property type="entry name" value="4-PPantetheinyl_Trfase_dom"/>
</dbReference>
<keyword evidence="1 8" id="KW-0444">Lipid biosynthesis</keyword>
<comment type="similarity">
    <text evidence="8">Belongs to the P-Pant transferase superfamily. AcpS family.</text>
</comment>
<keyword evidence="6 8" id="KW-0443">Lipid metabolism</keyword>
<evidence type="ECO:0000256" key="6">
    <source>
        <dbReference type="ARBA" id="ARBA00023098"/>
    </source>
</evidence>
<comment type="catalytic activity">
    <reaction evidence="8">
        <text>apo-[ACP] + CoA = holo-[ACP] + adenosine 3',5'-bisphosphate + H(+)</text>
        <dbReference type="Rhea" id="RHEA:12068"/>
        <dbReference type="Rhea" id="RHEA-COMP:9685"/>
        <dbReference type="Rhea" id="RHEA-COMP:9690"/>
        <dbReference type="ChEBI" id="CHEBI:15378"/>
        <dbReference type="ChEBI" id="CHEBI:29999"/>
        <dbReference type="ChEBI" id="CHEBI:57287"/>
        <dbReference type="ChEBI" id="CHEBI:58343"/>
        <dbReference type="ChEBI" id="CHEBI:64479"/>
        <dbReference type="EC" id="2.7.8.7"/>
    </reaction>
</comment>
<comment type="function">
    <text evidence="8">Transfers the 4'-phosphopantetheine moiety from coenzyme A to a Ser of acyl-carrier-protein.</text>
</comment>
<keyword evidence="3 8" id="KW-0479">Metal-binding</keyword>
<dbReference type="AlphaFoldDB" id="A0A9D1A0C7"/>
<dbReference type="GO" id="GO:0000287">
    <property type="term" value="F:magnesium ion binding"/>
    <property type="evidence" value="ECO:0007669"/>
    <property type="project" value="UniProtKB-UniRule"/>
</dbReference>
<accession>A0A9D1A0C7</accession>
<keyword evidence="5 8" id="KW-0460">Magnesium</keyword>
<dbReference type="GO" id="GO:0005737">
    <property type="term" value="C:cytoplasm"/>
    <property type="evidence" value="ECO:0007669"/>
    <property type="project" value="UniProtKB-SubCell"/>
</dbReference>
<dbReference type="EMBL" id="DVGB01000060">
    <property type="protein sequence ID" value="HIR01632.1"/>
    <property type="molecule type" value="Genomic_DNA"/>
</dbReference>
<evidence type="ECO:0000313" key="10">
    <source>
        <dbReference type="EMBL" id="HIR01632.1"/>
    </source>
</evidence>
<organism evidence="10 11">
    <name type="scientific">Candidatus Aveggerthella stercoripullorum</name>
    <dbReference type="NCBI Taxonomy" id="2840688"/>
    <lineage>
        <taxon>Bacteria</taxon>
        <taxon>Bacillati</taxon>
        <taxon>Actinomycetota</taxon>
        <taxon>Coriobacteriia</taxon>
        <taxon>Eggerthellales</taxon>
        <taxon>Eggerthellaceae</taxon>
        <taxon>Eggerthellaceae incertae sedis</taxon>
        <taxon>Candidatus Aveggerthella</taxon>
    </lineage>
</organism>
<dbReference type="Proteomes" id="UP000824261">
    <property type="component" value="Unassembled WGS sequence"/>
</dbReference>
<protein>
    <recommendedName>
        <fullName evidence="8">Holo-[acyl-carrier-protein] synthase</fullName>
        <shortName evidence="8">Holo-ACP synthase</shortName>
        <ecNumber evidence="8">2.7.8.7</ecNumber>
    </recommendedName>
    <alternativeName>
        <fullName evidence="8">4'-phosphopantetheinyl transferase AcpS</fullName>
    </alternativeName>
</protein>
<evidence type="ECO:0000256" key="4">
    <source>
        <dbReference type="ARBA" id="ARBA00022832"/>
    </source>
</evidence>
<comment type="cofactor">
    <cofactor evidence="8">
        <name>Mg(2+)</name>
        <dbReference type="ChEBI" id="CHEBI:18420"/>
    </cofactor>
</comment>
<keyword evidence="2 8" id="KW-0808">Transferase</keyword>
<dbReference type="EC" id="2.7.8.7" evidence="8"/>
<keyword evidence="4 8" id="KW-0276">Fatty acid metabolism</keyword>
<dbReference type="NCBIfam" id="TIGR00556">
    <property type="entry name" value="pantethn_trn"/>
    <property type="match status" value="1"/>
</dbReference>
<sequence>MVKGIGIDTVEIARMRARCARFSGKESAFFQRTFTDAERAEAAQRHDAAAYYAGRFAVKEAVYKAIAHLTDAAVLDFRSVETLADAHGCPHVVPSERLAQALEEAGVTELLVSLTNEGEYATAIVLAQ</sequence>
<dbReference type="InterPro" id="IPR002582">
    <property type="entry name" value="ACPS"/>
</dbReference>
<dbReference type="GO" id="GO:0008897">
    <property type="term" value="F:holo-[acyl-carrier-protein] synthase activity"/>
    <property type="evidence" value="ECO:0007669"/>
    <property type="project" value="UniProtKB-UniRule"/>
</dbReference>
<gene>
    <name evidence="8 10" type="primary">acpS</name>
    <name evidence="10" type="ORF">IAA69_05140</name>
</gene>
<dbReference type="Gene3D" id="3.90.470.20">
    <property type="entry name" value="4'-phosphopantetheinyl transferase domain"/>
    <property type="match status" value="1"/>
</dbReference>
<dbReference type="InterPro" id="IPR004568">
    <property type="entry name" value="Ppantetheine-prot_Trfase_dom"/>
</dbReference>
<reference evidence="10" key="1">
    <citation type="submission" date="2020-10" db="EMBL/GenBank/DDBJ databases">
        <authorList>
            <person name="Gilroy R."/>
        </authorList>
    </citation>
    <scope>NUCLEOTIDE SEQUENCE</scope>
    <source>
        <strain evidence="10">ChiGjej1B1-2707</strain>
    </source>
</reference>
<evidence type="ECO:0000256" key="2">
    <source>
        <dbReference type="ARBA" id="ARBA00022679"/>
    </source>
</evidence>
<comment type="caution">
    <text evidence="10">The sequence shown here is derived from an EMBL/GenBank/DDBJ whole genome shotgun (WGS) entry which is preliminary data.</text>
</comment>
<comment type="subcellular location">
    <subcellularLocation>
        <location evidence="8">Cytoplasm</location>
    </subcellularLocation>
</comment>
<reference evidence="10" key="2">
    <citation type="journal article" date="2021" name="PeerJ">
        <title>Extensive microbial diversity within the chicken gut microbiome revealed by metagenomics and culture.</title>
        <authorList>
            <person name="Gilroy R."/>
            <person name="Ravi A."/>
            <person name="Getino M."/>
            <person name="Pursley I."/>
            <person name="Horton D.L."/>
            <person name="Alikhan N.F."/>
            <person name="Baker D."/>
            <person name="Gharbi K."/>
            <person name="Hall N."/>
            <person name="Watson M."/>
            <person name="Adriaenssens E.M."/>
            <person name="Foster-Nyarko E."/>
            <person name="Jarju S."/>
            <person name="Secka A."/>
            <person name="Antonio M."/>
            <person name="Oren A."/>
            <person name="Chaudhuri R.R."/>
            <person name="La Ragione R."/>
            <person name="Hildebrand F."/>
            <person name="Pallen M.J."/>
        </authorList>
    </citation>
    <scope>NUCLEOTIDE SEQUENCE</scope>
    <source>
        <strain evidence="10">ChiGjej1B1-2707</strain>
    </source>
</reference>
<evidence type="ECO:0000259" key="9">
    <source>
        <dbReference type="Pfam" id="PF01648"/>
    </source>
</evidence>
<evidence type="ECO:0000256" key="3">
    <source>
        <dbReference type="ARBA" id="ARBA00022723"/>
    </source>
</evidence>
<feature type="domain" description="4'-phosphopantetheinyl transferase" evidence="9">
    <location>
        <begin position="4"/>
        <end position="124"/>
    </location>
</feature>